<evidence type="ECO:0000313" key="2">
    <source>
        <dbReference type="Proteomes" id="UP001154282"/>
    </source>
</evidence>
<protein>
    <recommendedName>
        <fullName evidence="3">Secreted protein</fullName>
    </recommendedName>
</protein>
<dbReference type="EMBL" id="CAMGYJ010000002">
    <property type="protein sequence ID" value="CAI0383155.1"/>
    <property type="molecule type" value="Genomic_DNA"/>
</dbReference>
<evidence type="ECO:0000313" key="1">
    <source>
        <dbReference type="EMBL" id="CAI0383155.1"/>
    </source>
</evidence>
<proteinExistence type="predicted"/>
<accession>A0AAV0HCU1</accession>
<keyword evidence="2" id="KW-1185">Reference proteome</keyword>
<organism evidence="1 2">
    <name type="scientific">Linum tenue</name>
    <dbReference type="NCBI Taxonomy" id="586396"/>
    <lineage>
        <taxon>Eukaryota</taxon>
        <taxon>Viridiplantae</taxon>
        <taxon>Streptophyta</taxon>
        <taxon>Embryophyta</taxon>
        <taxon>Tracheophyta</taxon>
        <taxon>Spermatophyta</taxon>
        <taxon>Magnoliopsida</taxon>
        <taxon>eudicotyledons</taxon>
        <taxon>Gunneridae</taxon>
        <taxon>Pentapetalae</taxon>
        <taxon>rosids</taxon>
        <taxon>fabids</taxon>
        <taxon>Malpighiales</taxon>
        <taxon>Linaceae</taxon>
        <taxon>Linum</taxon>
    </lineage>
</organism>
<name>A0AAV0HCU1_9ROSI</name>
<comment type="caution">
    <text evidence="1">The sequence shown here is derived from an EMBL/GenBank/DDBJ whole genome shotgun (WGS) entry which is preliminary data.</text>
</comment>
<dbReference type="AlphaFoldDB" id="A0AAV0HCU1"/>
<evidence type="ECO:0008006" key="3">
    <source>
        <dbReference type="Google" id="ProtNLM"/>
    </source>
</evidence>
<gene>
    <name evidence="1" type="ORF">LITE_LOCUS3882</name>
</gene>
<reference evidence="1" key="1">
    <citation type="submission" date="2022-08" db="EMBL/GenBank/DDBJ databases">
        <authorList>
            <person name="Gutierrez-Valencia J."/>
        </authorList>
    </citation>
    <scope>NUCLEOTIDE SEQUENCE</scope>
</reference>
<sequence>MMLSTGTLRKKGGLCILWRLQRTVIAALKAGMAGKGDFRCEAVEEGIKNHARIPQNAYPQRQSPLRQACTMNFRIPRGTNFFLHLYFFPGL</sequence>
<dbReference type="Proteomes" id="UP001154282">
    <property type="component" value="Unassembled WGS sequence"/>
</dbReference>